<dbReference type="VEuPathDB" id="AmoebaDB:NAEGRDRAFT_81948"/>
<dbReference type="Pfam" id="PF11913">
    <property type="entry name" value="DUF3431"/>
    <property type="match status" value="1"/>
</dbReference>
<sequence>MIVVSKYTEDVSWLDTYLPHIPHAVYDRLNPQAPYIVHSNRGHEGSTYLKYIIDHYETLPENIVFVHGHRIAWHCRDMVTILENLHWGKFDYVSLNPAYFQVLNSTSSDYLAVSKYWPRLFEDTLGQMPPLIKDWCCASFHVKGKRIRRHPKSFYLRLYEWLQSGEEENYWSSRIMEHVWVLMFASKTPEPDVNLCDIANCRNIVGHRAFSFKTVNGELRELNQLEQKLLYLQRNPHIKDI</sequence>
<dbReference type="OrthoDB" id="426718at2759"/>
<gene>
    <name evidence="1" type="ORF">NAEGRDRAFT_81948</name>
</gene>
<organism evidence="2">
    <name type="scientific">Naegleria gruberi</name>
    <name type="common">Amoeba</name>
    <dbReference type="NCBI Taxonomy" id="5762"/>
    <lineage>
        <taxon>Eukaryota</taxon>
        <taxon>Discoba</taxon>
        <taxon>Heterolobosea</taxon>
        <taxon>Tetramitia</taxon>
        <taxon>Eutetramitia</taxon>
        <taxon>Vahlkampfiidae</taxon>
        <taxon>Naegleria</taxon>
    </lineage>
</organism>
<dbReference type="eggNOG" id="ENOG502SB7A">
    <property type="taxonomic scope" value="Eukaryota"/>
</dbReference>
<dbReference type="AlphaFoldDB" id="D2W0P6"/>
<dbReference type="GeneID" id="8853719"/>
<keyword evidence="2" id="KW-1185">Reference proteome</keyword>
<dbReference type="PANTHER" id="PTHR37490">
    <property type="entry name" value="EXPRESSED PROTEIN"/>
    <property type="match status" value="1"/>
</dbReference>
<dbReference type="Proteomes" id="UP000006671">
    <property type="component" value="Unassembled WGS sequence"/>
</dbReference>
<dbReference type="KEGG" id="ngr:NAEGRDRAFT_81948"/>
<dbReference type="InParanoid" id="D2W0P6"/>
<name>D2W0P6_NAEGR</name>
<protein>
    <submittedName>
        <fullName evidence="1">Uncharacterized protein</fullName>
    </submittedName>
</protein>
<accession>D2W0P6</accession>
<dbReference type="OMA" id="YIYPFGA"/>
<evidence type="ECO:0000313" key="2">
    <source>
        <dbReference type="Proteomes" id="UP000006671"/>
    </source>
</evidence>
<dbReference type="RefSeq" id="XP_002670072.1">
    <property type="nucleotide sequence ID" value="XM_002670026.1"/>
</dbReference>
<reference evidence="1 2" key="1">
    <citation type="journal article" date="2010" name="Cell">
        <title>The genome of Naegleria gruberi illuminates early eukaryotic versatility.</title>
        <authorList>
            <person name="Fritz-Laylin L.K."/>
            <person name="Prochnik S.E."/>
            <person name="Ginger M.L."/>
            <person name="Dacks J.B."/>
            <person name="Carpenter M.L."/>
            <person name="Field M.C."/>
            <person name="Kuo A."/>
            <person name="Paredez A."/>
            <person name="Chapman J."/>
            <person name="Pham J."/>
            <person name="Shu S."/>
            <person name="Neupane R."/>
            <person name="Cipriano M."/>
            <person name="Mancuso J."/>
            <person name="Tu H."/>
            <person name="Salamov A."/>
            <person name="Lindquist E."/>
            <person name="Shapiro H."/>
            <person name="Lucas S."/>
            <person name="Grigoriev I.V."/>
            <person name="Cande W.Z."/>
            <person name="Fulton C."/>
            <person name="Rokhsar D.S."/>
            <person name="Dawson S.C."/>
        </authorList>
    </citation>
    <scope>NUCLEOTIDE SEQUENCE [LARGE SCALE GENOMIC DNA]</scope>
    <source>
        <strain evidence="1 2">NEG-M</strain>
    </source>
</reference>
<dbReference type="InterPro" id="IPR021838">
    <property type="entry name" value="DUF3431"/>
</dbReference>
<proteinExistence type="predicted"/>
<dbReference type="EMBL" id="GG738919">
    <property type="protein sequence ID" value="EFC37328.1"/>
    <property type="molecule type" value="Genomic_DNA"/>
</dbReference>
<dbReference type="PANTHER" id="PTHR37490:SF2">
    <property type="match status" value="1"/>
</dbReference>
<evidence type="ECO:0000313" key="1">
    <source>
        <dbReference type="EMBL" id="EFC37328.1"/>
    </source>
</evidence>